<dbReference type="InterPro" id="IPR008271">
    <property type="entry name" value="Ser/Thr_kinase_AS"/>
</dbReference>
<keyword evidence="4 5" id="KW-0067">ATP-binding</keyword>
<protein>
    <submittedName>
        <fullName evidence="8">Protein kinase</fullName>
    </submittedName>
</protein>
<dbReference type="InterPro" id="IPR017441">
    <property type="entry name" value="Protein_kinase_ATP_BS"/>
</dbReference>
<dbReference type="PROSITE" id="PS00108">
    <property type="entry name" value="PROTEIN_KINASE_ST"/>
    <property type="match status" value="1"/>
</dbReference>
<keyword evidence="3 8" id="KW-0418">Kinase</keyword>
<dbReference type="EMBL" id="CP080096">
    <property type="protein sequence ID" value="QYD71267.1"/>
    <property type="molecule type" value="Genomic_DNA"/>
</dbReference>
<dbReference type="PANTHER" id="PTHR43289">
    <property type="entry name" value="MITOGEN-ACTIVATED PROTEIN KINASE KINASE KINASE 20-RELATED"/>
    <property type="match status" value="1"/>
</dbReference>
<feature type="compositionally biased region" description="Polar residues" evidence="6">
    <location>
        <begin position="495"/>
        <end position="509"/>
    </location>
</feature>
<dbReference type="PROSITE" id="PS00107">
    <property type="entry name" value="PROTEIN_KINASE_ATP"/>
    <property type="match status" value="1"/>
</dbReference>
<dbReference type="Gene3D" id="3.30.200.20">
    <property type="entry name" value="Phosphorylase Kinase, domain 1"/>
    <property type="match status" value="1"/>
</dbReference>
<dbReference type="PROSITE" id="PS50011">
    <property type="entry name" value="PROTEIN_KINASE_DOM"/>
    <property type="match status" value="1"/>
</dbReference>
<feature type="region of interest" description="Disordered" evidence="6">
    <location>
        <begin position="71"/>
        <end position="134"/>
    </location>
</feature>
<dbReference type="RefSeq" id="WP_219800698.1">
    <property type="nucleotide sequence ID" value="NZ_CP080096.1"/>
</dbReference>
<keyword evidence="1" id="KW-0808">Transferase</keyword>
<dbReference type="InterPro" id="IPR000719">
    <property type="entry name" value="Prot_kinase_dom"/>
</dbReference>
<evidence type="ECO:0000256" key="3">
    <source>
        <dbReference type="ARBA" id="ARBA00022777"/>
    </source>
</evidence>
<feature type="region of interest" description="Disordered" evidence="6">
    <location>
        <begin position="492"/>
        <end position="521"/>
    </location>
</feature>
<gene>
    <name evidence="8" type="ORF">KZJ38_29940</name>
</gene>
<dbReference type="GO" id="GO:0016301">
    <property type="term" value="F:kinase activity"/>
    <property type="evidence" value="ECO:0007669"/>
    <property type="project" value="UniProtKB-KW"/>
</dbReference>
<feature type="compositionally biased region" description="Pro residues" evidence="6">
    <location>
        <begin position="102"/>
        <end position="111"/>
    </location>
</feature>
<feature type="compositionally biased region" description="Gly residues" evidence="6">
    <location>
        <begin position="87"/>
        <end position="97"/>
    </location>
</feature>
<sequence length="746" mass="79415">MANLAHLIRDYQSGALSHDAFVAQLDSTLTTDGMGSARLFDVLREAHSHTPLPADLYAEVHRRIEQLPVSNLAAAGGEETRVQTTPGHGGAPSGAGAAGPAPVHPVPPPSSSPSGTIGATLAHGASSGEVKGTGDTLNNRFVLEECLGIGGMGTVYKALDLRKLEASDRKPYVAIKVLNVQFRGNPKSLIALQREARKAQVLAHRNIVTVYDFDRDGAIVYLTMEYLSGKPLSQILRTPDFHGMPVSAALPIVRGMSAALAYAHERGFVHCDFKPANVFLTEHGEVKVIDFGIARVFQRSEEENDATVFDPGSLGALTPAYASPEMLEHLEPDPRDDIYALGCITYELLTGRHPFDRMSATQARAAHKQPQRPEQLSTRQWRALRAALSFDRASRTPTVAQFVEEFCVDEARPANVKAKPLQGALRKGGDTPGAWSGWPLKAGVAALVALLAAGVGVYRYRAAPTEAVEQQMSSASETQASGTLEAPAQTGAIGASQTAPETARQAQNETPVQTARVTPPPAPTLAAVSPLLAKLPCSALAASISGRAVQLRGFVAQPDGIDKLKTTVGTMPGVDALNLDVLPLGADKCEVLDAYAPYWARNWDAGHAATLHTRASGGQLTEGEPLVVDVSTPGYDSYVNVDYYVLDGSVVHLVPGPRAKDNQAPPHYKATIGAGGDWIVSKPFGTELVVLLITPAPLFDSARPESEARADYLRLLDTRLKQIAEKYGQDKIVADIAPITSKARGR</sequence>
<evidence type="ECO:0000259" key="7">
    <source>
        <dbReference type="PROSITE" id="PS50011"/>
    </source>
</evidence>
<dbReference type="InterPro" id="IPR011009">
    <property type="entry name" value="Kinase-like_dom_sf"/>
</dbReference>
<evidence type="ECO:0000313" key="9">
    <source>
        <dbReference type="Proteomes" id="UP000826462"/>
    </source>
</evidence>
<name>A0ABX8UQJ1_9BURK</name>
<evidence type="ECO:0000256" key="4">
    <source>
        <dbReference type="ARBA" id="ARBA00022840"/>
    </source>
</evidence>
<evidence type="ECO:0000256" key="2">
    <source>
        <dbReference type="ARBA" id="ARBA00022741"/>
    </source>
</evidence>
<reference evidence="8 9" key="1">
    <citation type="submission" date="2021-07" db="EMBL/GenBank/DDBJ databases">
        <title>Paraburkholderia edwinii protects Aspergillus sp. from phenazines by acting as a toxin sponge.</title>
        <authorList>
            <person name="Dahlstrom K.M."/>
            <person name="Newman D.K."/>
        </authorList>
    </citation>
    <scope>NUCLEOTIDE SEQUENCE [LARGE SCALE GENOMIC DNA]</scope>
    <source>
        <strain evidence="8 9">Pe01</strain>
    </source>
</reference>
<evidence type="ECO:0000313" key="8">
    <source>
        <dbReference type="EMBL" id="QYD71267.1"/>
    </source>
</evidence>
<dbReference type="CDD" id="cd14014">
    <property type="entry name" value="STKc_PknB_like"/>
    <property type="match status" value="1"/>
</dbReference>
<dbReference type="Pfam" id="PF00069">
    <property type="entry name" value="Pkinase"/>
    <property type="match status" value="1"/>
</dbReference>
<dbReference type="PANTHER" id="PTHR43289:SF6">
    <property type="entry name" value="SERINE_THREONINE-PROTEIN KINASE NEKL-3"/>
    <property type="match status" value="1"/>
</dbReference>
<dbReference type="SUPFAM" id="SSF56112">
    <property type="entry name" value="Protein kinase-like (PK-like)"/>
    <property type="match status" value="1"/>
</dbReference>
<evidence type="ECO:0000256" key="5">
    <source>
        <dbReference type="PROSITE-ProRule" id="PRU10141"/>
    </source>
</evidence>
<feature type="binding site" evidence="5">
    <location>
        <position position="176"/>
    </location>
    <ligand>
        <name>ATP</name>
        <dbReference type="ChEBI" id="CHEBI:30616"/>
    </ligand>
</feature>
<organism evidence="8 9">
    <name type="scientific">Paraburkholderia edwinii</name>
    <dbReference type="NCBI Taxonomy" id="2861782"/>
    <lineage>
        <taxon>Bacteria</taxon>
        <taxon>Pseudomonadati</taxon>
        <taxon>Pseudomonadota</taxon>
        <taxon>Betaproteobacteria</taxon>
        <taxon>Burkholderiales</taxon>
        <taxon>Burkholderiaceae</taxon>
        <taxon>Paraburkholderia</taxon>
    </lineage>
</organism>
<dbReference type="Proteomes" id="UP000826462">
    <property type="component" value="Chromosome 2"/>
</dbReference>
<keyword evidence="2 5" id="KW-0547">Nucleotide-binding</keyword>
<dbReference type="Gene3D" id="1.10.510.10">
    <property type="entry name" value="Transferase(Phosphotransferase) domain 1"/>
    <property type="match status" value="1"/>
</dbReference>
<accession>A0ABX8UQJ1</accession>
<proteinExistence type="predicted"/>
<evidence type="ECO:0000256" key="1">
    <source>
        <dbReference type="ARBA" id="ARBA00022679"/>
    </source>
</evidence>
<keyword evidence="9" id="KW-1185">Reference proteome</keyword>
<evidence type="ECO:0000256" key="6">
    <source>
        <dbReference type="SAM" id="MobiDB-lite"/>
    </source>
</evidence>
<feature type="domain" description="Protein kinase" evidence="7">
    <location>
        <begin position="141"/>
        <end position="407"/>
    </location>
</feature>